<sequence>MKFNSVNKYMVSQNIMRSSRRYLVNKNLIVSSFLRKG</sequence>
<evidence type="ECO:0000313" key="2">
    <source>
        <dbReference type="Proteomes" id="UP000316621"/>
    </source>
</evidence>
<proteinExistence type="predicted"/>
<evidence type="ECO:0000313" key="1">
    <source>
        <dbReference type="EMBL" id="RZC74709.1"/>
    </source>
</evidence>
<keyword evidence="2" id="KW-1185">Reference proteome</keyword>
<reference evidence="1 2" key="1">
    <citation type="journal article" date="2018" name="Science">
        <title>The opium poppy genome and morphinan production.</title>
        <authorList>
            <person name="Guo L."/>
            <person name="Winzer T."/>
            <person name="Yang X."/>
            <person name="Li Y."/>
            <person name="Ning Z."/>
            <person name="He Z."/>
            <person name="Teodor R."/>
            <person name="Lu Y."/>
            <person name="Bowser T.A."/>
            <person name="Graham I.A."/>
            <person name="Ye K."/>
        </authorList>
    </citation>
    <scope>NUCLEOTIDE SEQUENCE [LARGE SCALE GENOMIC DNA]</scope>
    <source>
        <strain evidence="2">cv. HN1</strain>
        <tissue evidence="1">Leaves</tissue>
    </source>
</reference>
<dbReference type="Gramene" id="RZC74709">
    <property type="protein sequence ID" value="RZC74709"/>
    <property type="gene ID" value="C5167_050185"/>
</dbReference>
<name>A0A4Y7KRV7_PAPSO</name>
<accession>A0A4Y7KRV7</accession>
<organism evidence="1 2">
    <name type="scientific">Papaver somniferum</name>
    <name type="common">Opium poppy</name>
    <dbReference type="NCBI Taxonomy" id="3469"/>
    <lineage>
        <taxon>Eukaryota</taxon>
        <taxon>Viridiplantae</taxon>
        <taxon>Streptophyta</taxon>
        <taxon>Embryophyta</taxon>
        <taxon>Tracheophyta</taxon>
        <taxon>Spermatophyta</taxon>
        <taxon>Magnoliopsida</taxon>
        <taxon>Ranunculales</taxon>
        <taxon>Papaveraceae</taxon>
        <taxon>Papaveroideae</taxon>
        <taxon>Papaver</taxon>
    </lineage>
</organism>
<gene>
    <name evidence="1" type="ORF">C5167_050185</name>
</gene>
<protein>
    <submittedName>
        <fullName evidence="1">Uncharacterized protein</fullName>
    </submittedName>
</protein>
<dbReference type="Proteomes" id="UP000316621">
    <property type="component" value="Chromosome 8"/>
</dbReference>
<dbReference type="EMBL" id="CM010722">
    <property type="protein sequence ID" value="RZC74709.1"/>
    <property type="molecule type" value="Genomic_DNA"/>
</dbReference>
<dbReference type="AlphaFoldDB" id="A0A4Y7KRV7"/>